<sequence length="81" mass="8764">MQEENKKNNGPSAIGSLWLALRLAWTLGYLIALPAVGFGFGGAYLDKKLGSSPFFLLAGFIIAAVLSFIAIKRRLKVILPQ</sequence>
<dbReference type="Pfam" id="PF09527">
    <property type="entry name" value="ATPase_gene1"/>
    <property type="match status" value="1"/>
</dbReference>
<name>A0A0G1ZW22_9BACT</name>
<feature type="transmembrane region" description="Helical" evidence="1">
    <location>
        <begin position="21"/>
        <end position="45"/>
    </location>
</feature>
<protein>
    <recommendedName>
        <fullName evidence="4">AtpZ/AtpI family protein</fullName>
    </recommendedName>
</protein>
<organism evidence="2 3">
    <name type="scientific">Candidatus Uhrbacteria bacterium GW2011_GWA2_53_10</name>
    <dbReference type="NCBI Taxonomy" id="1618980"/>
    <lineage>
        <taxon>Bacteria</taxon>
        <taxon>Candidatus Uhriibacteriota</taxon>
    </lineage>
</organism>
<evidence type="ECO:0000256" key="1">
    <source>
        <dbReference type="SAM" id="Phobius"/>
    </source>
</evidence>
<evidence type="ECO:0008006" key="4">
    <source>
        <dbReference type="Google" id="ProtNLM"/>
    </source>
</evidence>
<keyword evidence="1" id="KW-0812">Transmembrane</keyword>
<dbReference type="EMBL" id="LCRI01000019">
    <property type="protein sequence ID" value="KKW32567.1"/>
    <property type="molecule type" value="Genomic_DNA"/>
</dbReference>
<dbReference type="AlphaFoldDB" id="A0A0G1ZW22"/>
<keyword evidence="1" id="KW-0472">Membrane</keyword>
<dbReference type="Proteomes" id="UP000034711">
    <property type="component" value="Unassembled WGS sequence"/>
</dbReference>
<evidence type="ECO:0000313" key="3">
    <source>
        <dbReference type="Proteomes" id="UP000034711"/>
    </source>
</evidence>
<feature type="transmembrane region" description="Helical" evidence="1">
    <location>
        <begin position="51"/>
        <end position="71"/>
    </location>
</feature>
<reference evidence="2 3" key="1">
    <citation type="journal article" date="2015" name="Nature">
        <title>rRNA introns, odd ribosomes, and small enigmatic genomes across a large radiation of phyla.</title>
        <authorList>
            <person name="Brown C.T."/>
            <person name="Hug L.A."/>
            <person name="Thomas B.C."/>
            <person name="Sharon I."/>
            <person name="Castelle C.J."/>
            <person name="Singh A."/>
            <person name="Wilkins M.J."/>
            <person name="Williams K.H."/>
            <person name="Banfield J.F."/>
        </authorList>
    </citation>
    <scope>NUCLEOTIDE SEQUENCE [LARGE SCALE GENOMIC DNA]</scope>
</reference>
<proteinExistence type="predicted"/>
<gene>
    <name evidence="2" type="ORF">UY77_C0019G0016</name>
</gene>
<keyword evidence="1" id="KW-1133">Transmembrane helix</keyword>
<comment type="caution">
    <text evidence="2">The sequence shown here is derived from an EMBL/GenBank/DDBJ whole genome shotgun (WGS) entry which is preliminary data.</text>
</comment>
<evidence type="ECO:0000313" key="2">
    <source>
        <dbReference type="EMBL" id="KKW32567.1"/>
    </source>
</evidence>
<dbReference type="InterPro" id="IPR032820">
    <property type="entry name" value="ATPase_put"/>
</dbReference>
<accession>A0A0G1ZW22</accession>